<reference evidence="1" key="1">
    <citation type="journal article" date="2021" name="Proc. Natl. Acad. Sci. U.S.A.">
        <title>A Catalog of Tens of Thousands of Viruses from Human Metagenomes Reveals Hidden Associations with Chronic Diseases.</title>
        <authorList>
            <person name="Tisza M.J."/>
            <person name="Buck C.B."/>
        </authorList>
    </citation>
    <scope>NUCLEOTIDE SEQUENCE</scope>
    <source>
        <strain evidence="1">Ctz6O13</strain>
    </source>
</reference>
<organism evidence="1">
    <name type="scientific">Podoviridae sp. ctz6O13</name>
    <dbReference type="NCBI Taxonomy" id="2827757"/>
    <lineage>
        <taxon>Viruses</taxon>
        <taxon>Duplodnaviria</taxon>
        <taxon>Heunggongvirae</taxon>
        <taxon>Uroviricota</taxon>
        <taxon>Caudoviricetes</taxon>
    </lineage>
</organism>
<name>A0A8S5TK66_9CAUD</name>
<accession>A0A8S5TK66</accession>
<evidence type="ECO:0000313" key="1">
    <source>
        <dbReference type="EMBL" id="DAF63708.1"/>
    </source>
</evidence>
<sequence>MKLDFCIQDLTGGKIRIKETTGPKQYLPEDSNLTAKYRFKYSDTVVLAILTRKSFNEKKDKCLSPIVSLKTSVSTVLDVVLPADGWYHVSYVVLPTKDWITRELRKRSSILHVYDYAYYADKGNIWVYSAGKSKPSSLPELLGEKRPSTTISRKDMDYVSISNLYDYSNGLYLDIFNSRLKYGYCPIDACEANRVSAILNLVKHYIRGNQYAEAGRILEKIGKPSKDSKMMPAITNGCGCS</sequence>
<protein>
    <submittedName>
        <fullName evidence="1">Uncharacterized protein</fullName>
    </submittedName>
</protein>
<proteinExistence type="predicted"/>
<dbReference type="EMBL" id="BK032843">
    <property type="protein sequence ID" value="DAF63708.1"/>
    <property type="molecule type" value="Genomic_DNA"/>
</dbReference>